<sequence>MTERELAAEIVAVAELAATKAQSAQYELVYELMRLQGQNRDSIRGVVEGMLRLPTPEQAIRSEAEFFSQRTFDHP</sequence>
<dbReference type="AlphaFoldDB" id="A0A1S1JGJ0"/>
<gene>
    <name evidence="1" type="ORF">BKG61_28865</name>
</gene>
<reference evidence="1 2" key="1">
    <citation type="submission" date="2016-10" db="EMBL/GenBank/DDBJ databases">
        <title>Evaluation of Human, Animal and Environmental Mycobacterium chelonae Isolates by Core Genome Phylogenomic Analysis, Targeted Gene Comparison, and Anti-microbial Susceptibility Patterns: A Tale of Mistaken Identities.</title>
        <authorList>
            <person name="Fogelson S.B."/>
            <person name="Camus A.C."/>
            <person name="Lorenz W."/>
            <person name="Vasireddy R."/>
            <person name="Vasireddy S."/>
            <person name="Smith T."/>
            <person name="Brown-Elliott B.A."/>
            <person name="Wallace R.J.Jr."/>
            <person name="Hasan N.A."/>
            <person name="Reischl U."/>
            <person name="Sanchez S."/>
        </authorList>
    </citation>
    <scope>NUCLEOTIDE SEQUENCE [LARGE SCALE GENOMIC DNA]</scope>
    <source>
        <strain evidence="1 2">24999</strain>
    </source>
</reference>
<proteinExistence type="predicted"/>
<evidence type="ECO:0000313" key="2">
    <source>
        <dbReference type="Proteomes" id="UP000179636"/>
    </source>
</evidence>
<name>A0A1S1JGJ0_9MYCO</name>
<evidence type="ECO:0000313" key="1">
    <source>
        <dbReference type="EMBL" id="OHT82971.1"/>
    </source>
</evidence>
<dbReference type="Proteomes" id="UP000179636">
    <property type="component" value="Unassembled WGS sequence"/>
</dbReference>
<organism evidence="1 2">
    <name type="scientific">Mycobacterium syngnathidarum</name>
    <dbReference type="NCBI Taxonomy" id="1908205"/>
    <lineage>
        <taxon>Bacteria</taxon>
        <taxon>Bacillati</taxon>
        <taxon>Actinomycetota</taxon>
        <taxon>Actinomycetes</taxon>
        <taxon>Mycobacteriales</taxon>
        <taxon>Mycobacteriaceae</taxon>
        <taxon>Mycobacterium</taxon>
    </lineage>
</organism>
<keyword evidence="2" id="KW-1185">Reference proteome</keyword>
<comment type="caution">
    <text evidence="1">The sequence shown here is derived from an EMBL/GenBank/DDBJ whole genome shotgun (WGS) entry which is preliminary data.</text>
</comment>
<protein>
    <submittedName>
        <fullName evidence="1">Uncharacterized protein</fullName>
    </submittedName>
</protein>
<dbReference type="EMBL" id="MLHV01000048">
    <property type="protein sequence ID" value="OHT82971.1"/>
    <property type="molecule type" value="Genomic_DNA"/>
</dbReference>
<accession>A0A1S1JGJ0</accession>